<dbReference type="InterPro" id="IPR050564">
    <property type="entry name" value="F420-G6PD/mer"/>
</dbReference>
<gene>
    <name evidence="3" type="ORF">EJ357_04315</name>
</gene>
<evidence type="ECO:0000259" key="2">
    <source>
        <dbReference type="Pfam" id="PF00296"/>
    </source>
</evidence>
<proteinExistence type="predicted"/>
<evidence type="ECO:0000256" key="1">
    <source>
        <dbReference type="ARBA" id="ARBA00023002"/>
    </source>
</evidence>
<dbReference type="KEGG" id="scya:EJ357_04315"/>
<feature type="domain" description="Luciferase-like" evidence="2">
    <location>
        <begin position="22"/>
        <end position="227"/>
    </location>
</feature>
<dbReference type="AlphaFoldDB" id="A0A3Q9EPR4"/>
<dbReference type="Gene3D" id="3.20.20.30">
    <property type="entry name" value="Luciferase-like domain"/>
    <property type="match status" value="1"/>
</dbReference>
<accession>A0A3Q9EPR4</accession>
<dbReference type="EMBL" id="CP034539">
    <property type="protein sequence ID" value="AZQ32763.1"/>
    <property type="molecule type" value="Genomic_DNA"/>
</dbReference>
<organism evidence="3 4">
    <name type="scientific">Streptomyces cyaneochromogenes</name>
    <dbReference type="NCBI Taxonomy" id="2496836"/>
    <lineage>
        <taxon>Bacteria</taxon>
        <taxon>Bacillati</taxon>
        <taxon>Actinomycetota</taxon>
        <taxon>Actinomycetes</taxon>
        <taxon>Kitasatosporales</taxon>
        <taxon>Streptomycetaceae</taxon>
        <taxon>Streptomyces</taxon>
    </lineage>
</organism>
<dbReference type="OrthoDB" id="9775082at2"/>
<name>A0A3Q9EPR4_9ACTN</name>
<dbReference type="PANTHER" id="PTHR43244:SF1">
    <property type="entry name" value="5,10-METHYLENETETRAHYDROMETHANOPTERIN REDUCTASE"/>
    <property type="match status" value="1"/>
</dbReference>
<reference evidence="3 4" key="1">
    <citation type="journal article" date="2019" name="Int. J. Syst. Evol. Microbiol.">
        <title>Streptomyces cyaneochromogenes sp. nov., a blue pigment-producing actinomycete from manganese-contaminated soil.</title>
        <authorList>
            <person name="Tang X."/>
            <person name="Zhao J."/>
            <person name="Li K."/>
            <person name="Chen Z."/>
            <person name="Sun Y."/>
            <person name="Gao J."/>
        </authorList>
    </citation>
    <scope>NUCLEOTIDE SEQUENCE [LARGE SCALE GENOMIC DNA]</scope>
    <source>
        <strain evidence="3 4">MK-45</strain>
    </source>
</reference>
<protein>
    <submittedName>
        <fullName evidence="3">LLM class flavin-dependent oxidoreductase</fullName>
    </submittedName>
</protein>
<dbReference type="PANTHER" id="PTHR43244">
    <property type="match status" value="1"/>
</dbReference>
<evidence type="ECO:0000313" key="3">
    <source>
        <dbReference type="EMBL" id="AZQ32763.1"/>
    </source>
</evidence>
<sequence>MGLPVLFGANVDPVWGDGDQPLRRALQADREGLDFVTVQDHPYQKAFYDTWTLMAFLAARTERVTFVPTVANLPLRPPAMLAKAAASFDLLSGGRLQLGLGAGAFWEAIEAMGGPRRTKRESLEALSEAIDVIRAMWSGERSARAGGAYYRVAGVHPGPTPSPSLGIWLGAYGPRMLELTGTKADGWMPSLGFLGLDRLGEAVARIDDAAARAGRDPAGLRKSYNLNGMIRQRSRGAFDGPVEQWVDRIAELHREYGMNGFSYWPDEDHDRQLSVFAQEVVPAAREAVAKR</sequence>
<dbReference type="SUPFAM" id="SSF51679">
    <property type="entry name" value="Bacterial luciferase-like"/>
    <property type="match status" value="1"/>
</dbReference>
<dbReference type="InterPro" id="IPR036661">
    <property type="entry name" value="Luciferase-like_sf"/>
</dbReference>
<dbReference type="RefSeq" id="WP_126388769.1">
    <property type="nucleotide sequence ID" value="NZ_CP034539.1"/>
</dbReference>
<dbReference type="Pfam" id="PF00296">
    <property type="entry name" value="Bac_luciferase"/>
    <property type="match status" value="1"/>
</dbReference>
<dbReference type="CDD" id="cd01097">
    <property type="entry name" value="Tetrahydromethanopterin_reductase"/>
    <property type="match status" value="1"/>
</dbReference>
<dbReference type="GO" id="GO:0016705">
    <property type="term" value="F:oxidoreductase activity, acting on paired donors, with incorporation or reduction of molecular oxygen"/>
    <property type="evidence" value="ECO:0007669"/>
    <property type="project" value="InterPro"/>
</dbReference>
<keyword evidence="4" id="KW-1185">Reference proteome</keyword>
<evidence type="ECO:0000313" key="4">
    <source>
        <dbReference type="Proteomes" id="UP000280298"/>
    </source>
</evidence>
<keyword evidence="1" id="KW-0560">Oxidoreductase</keyword>
<dbReference type="Proteomes" id="UP000280298">
    <property type="component" value="Chromosome"/>
</dbReference>
<dbReference type="InterPro" id="IPR011251">
    <property type="entry name" value="Luciferase-like_dom"/>
</dbReference>